<name>C8PFH8_9BACT</name>
<gene>
    <name evidence="1" type="ORF">CAMGR0001_2136</name>
</gene>
<sequence length="69" mass="7358">MKNQELETAAAEIAGSVSDYLRSVAEHLCVISQMSGINISDLLINLALLARAAERKKESENAAASEKAI</sequence>
<dbReference type="RefSeq" id="WP_005870017.1">
    <property type="nucleotide sequence ID" value="NZ_ACYG01000014.1"/>
</dbReference>
<dbReference type="Proteomes" id="UP000005709">
    <property type="component" value="Unassembled WGS sequence"/>
</dbReference>
<protein>
    <submittedName>
        <fullName evidence="1">Uncharacterized protein</fullName>
    </submittedName>
</protein>
<keyword evidence="2" id="KW-1185">Reference proteome</keyword>
<evidence type="ECO:0000313" key="2">
    <source>
        <dbReference type="Proteomes" id="UP000005709"/>
    </source>
</evidence>
<dbReference type="AlphaFoldDB" id="C8PFH8"/>
<comment type="caution">
    <text evidence="1">The sequence shown here is derived from an EMBL/GenBank/DDBJ whole genome shotgun (WGS) entry which is preliminary data.</text>
</comment>
<accession>C8PFH8</accession>
<organism evidence="1 2">
    <name type="scientific">Campylobacter gracilis RM3268</name>
    <dbReference type="NCBI Taxonomy" id="553220"/>
    <lineage>
        <taxon>Bacteria</taxon>
        <taxon>Pseudomonadati</taxon>
        <taxon>Campylobacterota</taxon>
        <taxon>Epsilonproteobacteria</taxon>
        <taxon>Campylobacterales</taxon>
        <taxon>Campylobacteraceae</taxon>
        <taxon>Campylobacter</taxon>
    </lineage>
</organism>
<proteinExistence type="predicted"/>
<dbReference type="STRING" id="824.CGRAC_0237"/>
<evidence type="ECO:0000313" key="1">
    <source>
        <dbReference type="EMBL" id="EEV18444.1"/>
    </source>
</evidence>
<dbReference type="EMBL" id="ACYG01000014">
    <property type="protein sequence ID" value="EEV18444.1"/>
    <property type="molecule type" value="Genomic_DNA"/>
</dbReference>
<reference evidence="1 2" key="1">
    <citation type="submission" date="2009-07" db="EMBL/GenBank/DDBJ databases">
        <authorList>
            <person name="Madupu R."/>
            <person name="Sebastian Y."/>
            <person name="Durkin A.S."/>
            <person name="Torralba M."/>
            <person name="Methe B."/>
            <person name="Sutton G.G."/>
            <person name="Strausberg R.L."/>
            <person name="Nelson K.E."/>
        </authorList>
    </citation>
    <scope>NUCLEOTIDE SEQUENCE [LARGE SCALE GENOMIC DNA]</scope>
    <source>
        <strain evidence="1 2">RM3268</strain>
    </source>
</reference>